<dbReference type="InterPro" id="IPR009057">
    <property type="entry name" value="Homeodomain-like_sf"/>
</dbReference>
<evidence type="ECO:0000256" key="2">
    <source>
        <dbReference type="PROSITE-ProRule" id="PRU00335"/>
    </source>
</evidence>
<accession>A0A1Y5PS99</accession>
<feature type="DNA-binding region" description="H-T-H motif" evidence="2">
    <location>
        <begin position="39"/>
        <end position="58"/>
    </location>
</feature>
<evidence type="ECO:0000256" key="1">
    <source>
        <dbReference type="ARBA" id="ARBA00023125"/>
    </source>
</evidence>
<proteinExistence type="predicted"/>
<dbReference type="SUPFAM" id="SSF46689">
    <property type="entry name" value="Homeodomain-like"/>
    <property type="match status" value="1"/>
</dbReference>
<gene>
    <name evidence="4" type="ORF">SPPYR_1750</name>
</gene>
<dbReference type="PANTHER" id="PTHR30055">
    <property type="entry name" value="HTH-TYPE TRANSCRIPTIONAL REGULATOR RUTR"/>
    <property type="match status" value="1"/>
</dbReference>
<dbReference type="PROSITE" id="PS50977">
    <property type="entry name" value="HTH_TETR_2"/>
    <property type="match status" value="1"/>
</dbReference>
<dbReference type="PANTHER" id="PTHR30055:SF200">
    <property type="entry name" value="HTH-TYPE TRANSCRIPTIONAL REPRESSOR BDCR"/>
    <property type="match status" value="1"/>
</dbReference>
<organism evidence="4">
    <name type="scientific">uncultured Sphingopyxis sp</name>
    <dbReference type="NCBI Taxonomy" id="310581"/>
    <lineage>
        <taxon>Bacteria</taxon>
        <taxon>Pseudomonadati</taxon>
        <taxon>Pseudomonadota</taxon>
        <taxon>Alphaproteobacteria</taxon>
        <taxon>Sphingomonadales</taxon>
        <taxon>Sphingomonadaceae</taxon>
        <taxon>Sphingopyxis</taxon>
        <taxon>environmental samples</taxon>
    </lineage>
</organism>
<dbReference type="Gene3D" id="1.10.357.10">
    <property type="entry name" value="Tetracycline Repressor, domain 2"/>
    <property type="match status" value="1"/>
</dbReference>
<keyword evidence="1 2" id="KW-0238">DNA-binding</keyword>
<dbReference type="EMBL" id="LT598653">
    <property type="protein sequence ID" value="SBV32870.1"/>
    <property type="molecule type" value="Genomic_DNA"/>
</dbReference>
<reference evidence="4" key="1">
    <citation type="submission" date="2016-03" db="EMBL/GenBank/DDBJ databases">
        <authorList>
            <person name="Ploux O."/>
        </authorList>
    </citation>
    <scope>NUCLEOTIDE SEQUENCE</scope>
    <source>
        <strain evidence="4">UC10</strain>
    </source>
</reference>
<sequence>MADVEDVTGPGGHMSDKRAATLLQAAQAIVRETGNFDLPMRTLAARAQVSLRTPYEVFGSKNGIIRALLKSEQEEFREIVRNYRSIDRLEMFFDRTLLGMEFYAREQPFYRALFRATQAFSGGDETEPAREMLPIYTNMVRRAIEEGFLRNDLDITNIAEILTDLFAANLRNWASSDFDIWLAGQKICFGFSLALAGVATPQWVDRLHLNARAYDKAIQDYPGGAALPVR</sequence>
<dbReference type="GO" id="GO:0000976">
    <property type="term" value="F:transcription cis-regulatory region binding"/>
    <property type="evidence" value="ECO:0007669"/>
    <property type="project" value="TreeGrafter"/>
</dbReference>
<feature type="domain" description="HTH tetR-type" evidence="3">
    <location>
        <begin position="16"/>
        <end position="76"/>
    </location>
</feature>
<evidence type="ECO:0000259" key="3">
    <source>
        <dbReference type="PROSITE" id="PS50977"/>
    </source>
</evidence>
<name>A0A1Y5PS99_9SPHN</name>
<protein>
    <submittedName>
        <fullName evidence="4">Putative Transcriptional regulator, TetR family</fullName>
    </submittedName>
</protein>
<dbReference type="InterPro" id="IPR050109">
    <property type="entry name" value="HTH-type_TetR-like_transc_reg"/>
</dbReference>
<evidence type="ECO:0000313" key="4">
    <source>
        <dbReference type="EMBL" id="SBV32870.1"/>
    </source>
</evidence>
<dbReference type="KEGG" id="sphu:SPPYR_1750"/>
<dbReference type="GO" id="GO:0003700">
    <property type="term" value="F:DNA-binding transcription factor activity"/>
    <property type="evidence" value="ECO:0007669"/>
    <property type="project" value="TreeGrafter"/>
</dbReference>
<dbReference type="AlphaFoldDB" id="A0A1Y5PS99"/>
<dbReference type="InterPro" id="IPR001647">
    <property type="entry name" value="HTH_TetR"/>
</dbReference>